<organism evidence="1 2">
    <name type="scientific">Pedobacter jejuensis</name>
    <dbReference type="NCBI Taxonomy" id="1268550"/>
    <lineage>
        <taxon>Bacteria</taxon>
        <taxon>Pseudomonadati</taxon>
        <taxon>Bacteroidota</taxon>
        <taxon>Sphingobacteriia</taxon>
        <taxon>Sphingobacteriales</taxon>
        <taxon>Sphingobacteriaceae</taxon>
        <taxon>Pedobacter</taxon>
    </lineage>
</organism>
<dbReference type="SUPFAM" id="SSF53756">
    <property type="entry name" value="UDP-Glycosyltransferase/glycogen phosphorylase"/>
    <property type="match status" value="1"/>
</dbReference>
<dbReference type="OrthoDB" id="1406894at2"/>
<evidence type="ECO:0000313" key="1">
    <source>
        <dbReference type="EMBL" id="RNL51134.1"/>
    </source>
</evidence>
<dbReference type="AlphaFoldDB" id="A0A3N0BPZ8"/>
<dbReference type="RefSeq" id="WP_123206756.1">
    <property type="nucleotide sequence ID" value="NZ_RBEE01000042.1"/>
</dbReference>
<evidence type="ECO:0008006" key="3">
    <source>
        <dbReference type="Google" id="ProtNLM"/>
    </source>
</evidence>
<protein>
    <recommendedName>
        <fullName evidence="3">Glycosyltransferase</fullName>
    </recommendedName>
</protein>
<name>A0A3N0BPZ8_9SPHI</name>
<evidence type="ECO:0000313" key="2">
    <source>
        <dbReference type="Proteomes" id="UP000274046"/>
    </source>
</evidence>
<proteinExistence type="predicted"/>
<accession>A0A3N0BPZ8</accession>
<gene>
    <name evidence="1" type="ORF">D7004_15545</name>
</gene>
<reference evidence="1 2" key="1">
    <citation type="submission" date="2018-10" db="EMBL/GenBank/DDBJ databases">
        <title>Genome sequencing of Pedobacter jejuensis TNB23.</title>
        <authorList>
            <person name="Cho Y.-J."/>
            <person name="Cho A."/>
            <person name="Kim O.-S."/>
        </authorList>
    </citation>
    <scope>NUCLEOTIDE SEQUENCE [LARGE SCALE GENOMIC DNA]</scope>
    <source>
        <strain evidence="1 2">TNB23</strain>
    </source>
</reference>
<dbReference type="EMBL" id="RBEE01000042">
    <property type="protein sequence ID" value="RNL51134.1"/>
    <property type="molecule type" value="Genomic_DNA"/>
</dbReference>
<dbReference type="Gene3D" id="3.40.50.2000">
    <property type="entry name" value="Glycogen Phosphorylase B"/>
    <property type="match status" value="2"/>
</dbReference>
<comment type="caution">
    <text evidence="1">The sequence shown here is derived from an EMBL/GenBank/DDBJ whole genome shotgun (WGS) entry which is preliminary data.</text>
</comment>
<keyword evidence="2" id="KW-1185">Reference proteome</keyword>
<dbReference type="Proteomes" id="UP000274046">
    <property type="component" value="Unassembled WGS sequence"/>
</dbReference>
<sequence length="409" mass="46633">MKKICFITPSHISSNPRLVKEASLFDNLGYQVHIIFTQNLEFLISHDKKILAGNSNWTFNVLNNDSQKFSSKLSNLFRTIGSKLASVTSNLFPDLNNIVVNKNFYWQLKCAISCRADLYIAHNLGALPVAVIASQKNKSKCGFDAEDYHRQEISDDTESKHYRLVKFIEDKYLSKTNYFTTASPLMADNYISIYQNLKPVVINNVFASTFIQQVKNYKEPEALKLFWFSQTIGKNRGIEDAIHAISFIKKGNISLTLLGNIDSENFNYFTELAKRLGLLPTQLRFIPPIFADDIFQLANQYDIGLALEPGFCLNNNLALSNKIFTYLMAGLAIIASESTAQTMFIKEHPSVGKSYPVGDYKILADLINEFDENRTLLFQTKLHSYQLAKEKYNWEEESKKLIKIINGIF</sequence>